<accession>A0A1G4TRZ5</accession>
<protein>
    <recommendedName>
        <fullName evidence="2">Amidohydrolase-related domain-containing protein</fullName>
    </recommendedName>
</protein>
<dbReference type="InterPro" id="IPR032465">
    <property type="entry name" value="ACMSD"/>
</dbReference>
<dbReference type="InterPro" id="IPR032466">
    <property type="entry name" value="Metal_Hydrolase"/>
</dbReference>
<gene>
    <name evidence="3" type="ORF">SAMN02927900_05429</name>
</gene>
<dbReference type="AlphaFoldDB" id="A0A1G4TRZ5"/>
<dbReference type="Gene3D" id="3.20.20.140">
    <property type="entry name" value="Metal-dependent hydrolases"/>
    <property type="match status" value="1"/>
</dbReference>
<dbReference type="GO" id="GO:0016831">
    <property type="term" value="F:carboxy-lyase activity"/>
    <property type="evidence" value="ECO:0007669"/>
    <property type="project" value="InterPro"/>
</dbReference>
<keyword evidence="1" id="KW-0456">Lyase</keyword>
<reference evidence="3 4" key="1">
    <citation type="submission" date="2016-10" db="EMBL/GenBank/DDBJ databases">
        <authorList>
            <person name="de Groot N.N."/>
        </authorList>
    </citation>
    <scope>NUCLEOTIDE SEQUENCE [LARGE SCALE GENOMIC DNA]</scope>
    <source>
        <strain evidence="3 4">CGMCC 1.3401</strain>
    </source>
</reference>
<dbReference type="Pfam" id="PF04909">
    <property type="entry name" value="Amidohydro_2"/>
    <property type="match status" value="1"/>
</dbReference>
<evidence type="ECO:0000256" key="1">
    <source>
        <dbReference type="ARBA" id="ARBA00023239"/>
    </source>
</evidence>
<sequence>MMRIVALEEHVMLPEMTQRIPASVAIEAGWVPSGGHWGPEPLNEALGNLQEGRIGAMDQAGVTLQVLSVIGPGAESLAGEEGISFAREYNDRLAAAVERHPERLAAFAHLPMREPAAAADELERCVKKLGFRGASINGTTDGLFLDDLRFAPILSRAEALACPLDIHPGPPPRAVRDAYYGGLPNEISSYLLSNAGFGWHSEIAIHILRLVLSGTLDRNPGLKLIIGHMGELLPMLLKRVDETFGTGAETGRQRTVSETILDQVWITTSGFFDTSAFLAALTAFGADRILFSVDYPYATNGAGTAFLNSLPVSPADRERIAHGNADALLRISSVINARV</sequence>
<dbReference type="PANTHER" id="PTHR21240">
    <property type="entry name" value="2-AMINO-3-CARBOXYLMUCONATE-6-SEMIALDEHYDE DECARBOXYLASE"/>
    <property type="match status" value="1"/>
</dbReference>
<evidence type="ECO:0000313" key="4">
    <source>
        <dbReference type="Proteomes" id="UP000199542"/>
    </source>
</evidence>
<dbReference type="EMBL" id="FMTM01000012">
    <property type="protein sequence ID" value="SCW83379.1"/>
    <property type="molecule type" value="Genomic_DNA"/>
</dbReference>
<name>A0A1G4TRZ5_9HYPH</name>
<dbReference type="GO" id="GO:0019748">
    <property type="term" value="P:secondary metabolic process"/>
    <property type="evidence" value="ECO:0007669"/>
    <property type="project" value="TreeGrafter"/>
</dbReference>
<feature type="domain" description="Amidohydrolase-related" evidence="2">
    <location>
        <begin position="37"/>
        <end position="331"/>
    </location>
</feature>
<proteinExistence type="predicted"/>
<dbReference type="RefSeq" id="WP_092587868.1">
    <property type="nucleotide sequence ID" value="NZ_FMTM01000012.1"/>
</dbReference>
<dbReference type="GO" id="GO:0005829">
    <property type="term" value="C:cytosol"/>
    <property type="evidence" value="ECO:0007669"/>
    <property type="project" value="TreeGrafter"/>
</dbReference>
<dbReference type="InterPro" id="IPR006680">
    <property type="entry name" value="Amidohydro-rel"/>
</dbReference>
<organism evidence="3 4">
    <name type="scientific">Rhizobium mongolense subsp. loessense</name>
    <dbReference type="NCBI Taxonomy" id="158890"/>
    <lineage>
        <taxon>Bacteria</taxon>
        <taxon>Pseudomonadati</taxon>
        <taxon>Pseudomonadota</taxon>
        <taxon>Alphaproteobacteria</taxon>
        <taxon>Hyphomicrobiales</taxon>
        <taxon>Rhizobiaceae</taxon>
        <taxon>Rhizobium/Agrobacterium group</taxon>
        <taxon>Rhizobium</taxon>
    </lineage>
</organism>
<dbReference type="GO" id="GO:0016787">
    <property type="term" value="F:hydrolase activity"/>
    <property type="evidence" value="ECO:0007669"/>
    <property type="project" value="InterPro"/>
</dbReference>
<dbReference type="SUPFAM" id="SSF51556">
    <property type="entry name" value="Metallo-dependent hydrolases"/>
    <property type="match status" value="1"/>
</dbReference>
<dbReference type="Proteomes" id="UP000199542">
    <property type="component" value="Unassembled WGS sequence"/>
</dbReference>
<evidence type="ECO:0000313" key="3">
    <source>
        <dbReference type="EMBL" id="SCW83379.1"/>
    </source>
</evidence>
<evidence type="ECO:0000259" key="2">
    <source>
        <dbReference type="Pfam" id="PF04909"/>
    </source>
</evidence>
<dbReference type="PANTHER" id="PTHR21240:SF30">
    <property type="entry name" value="AMIDOHYDROLASE-RELATED DOMAIN-CONTAINING PROTEIN-RELATED"/>
    <property type="match status" value="1"/>
</dbReference>